<keyword evidence="3" id="KW-1185">Reference proteome</keyword>
<keyword evidence="1" id="KW-0812">Transmembrane</keyword>
<dbReference type="RefSeq" id="WP_224764399.1">
    <property type="nucleotide sequence ID" value="NZ_CAJFZW010000034.1"/>
</dbReference>
<evidence type="ECO:0000313" key="2">
    <source>
        <dbReference type="EMBL" id="MBB5738988.1"/>
    </source>
</evidence>
<feature type="transmembrane region" description="Helical" evidence="1">
    <location>
        <begin position="6"/>
        <end position="23"/>
    </location>
</feature>
<feature type="transmembrane region" description="Helical" evidence="1">
    <location>
        <begin position="55"/>
        <end position="75"/>
    </location>
</feature>
<dbReference type="AlphaFoldDB" id="A0A7W9F937"/>
<dbReference type="EMBL" id="JACHOQ010000001">
    <property type="protein sequence ID" value="MBB5738988.1"/>
    <property type="molecule type" value="Genomic_DNA"/>
</dbReference>
<proteinExistence type="predicted"/>
<protein>
    <submittedName>
        <fullName evidence="2">Uncharacterized protein</fullName>
    </submittedName>
</protein>
<keyword evidence="1" id="KW-0472">Membrane</keyword>
<evidence type="ECO:0000313" key="3">
    <source>
        <dbReference type="Proteomes" id="UP000527324"/>
    </source>
</evidence>
<gene>
    <name evidence="2" type="ORF">GGQ93_000679</name>
</gene>
<accession>A0A7W9F937</accession>
<feature type="transmembrane region" description="Helical" evidence="1">
    <location>
        <begin position="30"/>
        <end position="49"/>
    </location>
</feature>
<dbReference type="Proteomes" id="UP000527324">
    <property type="component" value="Unassembled WGS sequence"/>
</dbReference>
<name>A0A7W9F937_9CAUL</name>
<sequence>MGSPLSILLEALTYGAMALLAWKGRTPERLVLAGLLALQFGSPILDHLTIGSFRWAVAGLSLGMFGLLTGLALVYQRWWLMLAAGAQLIALSTHFAALGASQPLMWSMVSARMVVWFELLLLAIFGVWEANAAPYARTRPSQERRALSL</sequence>
<comment type="caution">
    <text evidence="2">The sequence shown here is derived from an EMBL/GenBank/DDBJ whole genome shotgun (WGS) entry which is preliminary data.</text>
</comment>
<feature type="transmembrane region" description="Helical" evidence="1">
    <location>
        <begin position="82"/>
        <end position="101"/>
    </location>
</feature>
<dbReference type="GeneID" id="88839749"/>
<evidence type="ECO:0000256" key="1">
    <source>
        <dbReference type="SAM" id="Phobius"/>
    </source>
</evidence>
<reference evidence="2 3" key="1">
    <citation type="submission" date="2020-08" db="EMBL/GenBank/DDBJ databases">
        <title>Genomic Encyclopedia of Type Strains, Phase IV (KMG-IV): sequencing the most valuable type-strain genomes for metagenomic binning, comparative biology and taxonomic classification.</title>
        <authorList>
            <person name="Goeker M."/>
        </authorList>
    </citation>
    <scope>NUCLEOTIDE SEQUENCE [LARGE SCALE GENOMIC DNA]</scope>
    <source>
        <strain evidence="2 3">DSM 4731</strain>
    </source>
</reference>
<feature type="transmembrane region" description="Helical" evidence="1">
    <location>
        <begin position="113"/>
        <end position="136"/>
    </location>
</feature>
<keyword evidence="1" id="KW-1133">Transmembrane helix</keyword>
<organism evidence="2 3">
    <name type="scientific">Brevundimonas aurantiaca</name>
    <dbReference type="NCBI Taxonomy" id="74316"/>
    <lineage>
        <taxon>Bacteria</taxon>
        <taxon>Pseudomonadati</taxon>
        <taxon>Pseudomonadota</taxon>
        <taxon>Alphaproteobacteria</taxon>
        <taxon>Caulobacterales</taxon>
        <taxon>Caulobacteraceae</taxon>
        <taxon>Brevundimonas</taxon>
    </lineage>
</organism>